<dbReference type="Proteomes" id="UP000199594">
    <property type="component" value="Unassembled WGS sequence"/>
</dbReference>
<feature type="compositionally biased region" description="Basic and acidic residues" evidence="1">
    <location>
        <begin position="1"/>
        <end position="16"/>
    </location>
</feature>
<dbReference type="Pfam" id="PF06945">
    <property type="entry name" value="DUF1289"/>
    <property type="match status" value="1"/>
</dbReference>
<gene>
    <name evidence="2" type="ORF">SAMN04487956_16010</name>
</gene>
<proteinExistence type="predicted"/>
<name>A0A1I7CT38_9GAMM</name>
<protein>
    <recommendedName>
        <fullName evidence="4">DUF1289 domain-containing protein</fullName>
    </recommendedName>
</protein>
<dbReference type="PANTHER" id="PTHR35175:SF2">
    <property type="entry name" value="DUF1289 DOMAIN-CONTAINING PROTEIN"/>
    <property type="match status" value="1"/>
</dbReference>
<feature type="region of interest" description="Disordered" evidence="1">
    <location>
        <begin position="1"/>
        <end position="21"/>
    </location>
</feature>
<evidence type="ECO:0000313" key="2">
    <source>
        <dbReference type="EMBL" id="SFU02546.1"/>
    </source>
</evidence>
<reference evidence="2 3" key="1">
    <citation type="submission" date="2016-10" db="EMBL/GenBank/DDBJ databases">
        <authorList>
            <person name="de Groot N.N."/>
        </authorList>
    </citation>
    <scope>NUCLEOTIDE SEQUENCE [LARGE SCALE GENOMIC DNA]</scope>
    <source>
        <strain evidence="2 3">CGMCC 1.6493</strain>
    </source>
</reference>
<dbReference type="PANTHER" id="PTHR35175">
    <property type="entry name" value="DUF1289 DOMAIN-CONTAINING PROTEIN"/>
    <property type="match status" value="1"/>
</dbReference>
<evidence type="ECO:0000256" key="1">
    <source>
        <dbReference type="SAM" id="MobiDB-lite"/>
    </source>
</evidence>
<evidence type="ECO:0008006" key="4">
    <source>
        <dbReference type="Google" id="ProtNLM"/>
    </source>
</evidence>
<dbReference type="EMBL" id="FPAQ01000060">
    <property type="protein sequence ID" value="SFU02546.1"/>
    <property type="molecule type" value="Genomic_DNA"/>
</dbReference>
<organism evidence="2 3">
    <name type="scientific">Halomonas saccharevitans</name>
    <dbReference type="NCBI Taxonomy" id="416872"/>
    <lineage>
        <taxon>Bacteria</taxon>
        <taxon>Pseudomonadati</taxon>
        <taxon>Pseudomonadota</taxon>
        <taxon>Gammaproteobacteria</taxon>
        <taxon>Oceanospirillales</taxon>
        <taxon>Halomonadaceae</taxon>
        <taxon>Halomonas</taxon>
    </lineage>
</organism>
<dbReference type="InterPro" id="IPR010710">
    <property type="entry name" value="DUF1289"/>
</dbReference>
<evidence type="ECO:0000313" key="3">
    <source>
        <dbReference type="Proteomes" id="UP000199594"/>
    </source>
</evidence>
<sequence>MPHTPAHEADSHDHAVSRPASPCTKVCRIDEITDRCRGCGRTLDEIARWGGMNAKERERIWQRLDRATFPAR</sequence>
<accession>A0A1I7CT38</accession>
<dbReference type="AlphaFoldDB" id="A0A1I7CT38"/>
<dbReference type="RefSeq" id="WP_245781585.1">
    <property type="nucleotide sequence ID" value="NZ_FPAQ01000060.1"/>
</dbReference>